<dbReference type="Proteomes" id="UP000663088">
    <property type="component" value="Chromosome"/>
</dbReference>
<sequence length="105" mass="12309">MKKTEGKPKRKGKLGAVGMAVVLLLFLIQSWNHDKEIFSLTGTTVTIQREDWVGFFLAFFVLLIWLSLGGFIYYLVRKTKEPPPDYAQFLNLQEEENEEEKLWRK</sequence>
<evidence type="ECO:0000313" key="3">
    <source>
        <dbReference type="Proteomes" id="UP000663088"/>
    </source>
</evidence>
<dbReference type="EMBL" id="CP065956">
    <property type="protein sequence ID" value="QSR87414.1"/>
    <property type="molecule type" value="Genomic_DNA"/>
</dbReference>
<evidence type="ECO:0000313" key="2">
    <source>
        <dbReference type="EMBL" id="QSR87414.1"/>
    </source>
</evidence>
<keyword evidence="3" id="KW-1185">Reference proteome</keyword>
<evidence type="ECO:0000256" key="1">
    <source>
        <dbReference type="SAM" id="Phobius"/>
    </source>
</evidence>
<proteinExistence type="predicted"/>
<organism evidence="2 3">
    <name type="scientific">Candidatus Methylacidiphilum infernorum</name>
    <dbReference type="NCBI Taxonomy" id="511746"/>
    <lineage>
        <taxon>Bacteria</taxon>
        <taxon>Pseudomonadati</taxon>
        <taxon>Verrucomicrobiota</taxon>
        <taxon>Methylacidiphilae</taxon>
        <taxon>Methylacidiphilales</taxon>
        <taxon>Methylacidiphilaceae</taxon>
        <taxon>Methylacidiphilum (ex Ratnadevi et al. 2023)</taxon>
    </lineage>
</organism>
<feature type="transmembrane region" description="Helical" evidence="1">
    <location>
        <begin position="12"/>
        <end position="32"/>
    </location>
</feature>
<accession>A0ABX7PXU7</accession>
<keyword evidence="1" id="KW-0472">Membrane</keyword>
<gene>
    <name evidence="2" type="ORF">EM20IM_03545</name>
</gene>
<feature type="transmembrane region" description="Helical" evidence="1">
    <location>
        <begin position="52"/>
        <end position="76"/>
    </location>
</feature>
<dbReference type="RefSeq" id="WP_206847861.1">
    <property type="nucleotide sequence ID" value="NZ_CP065956.1"/>
</dbReference>
<name>A0ABX7PXU7_9BACT</name>
<keyword evidence="1" id="KW-0812">Transmembrane</keyword>
<protein>
    <submittedName>
        <fullName evidence="2">Uncharacterized protein</fullName>
    </submittedName>
</protein>
<reference evidence="2 3" key="1">
    <citation type="submission" date="2020-12" db="EMBL/GenBank/DDBJ databases">
        <authorList>
            <person name="Awala S.I."/>
            <person name="Gwak J.-H."/>
            <person name="Kim S.-J."/>
            <person name="Rhee S.-K."/>
        </authorList>
    </citation>
    <scope>NUCLEOTIDE SEQUENCE [LARGE SCALE GENOMIC DNA]</scope>
    <source>
        <strain evidence="2 3">IT5</strain>
    </source>
</reference>
<keyword evidence="1" id="KW-1133">Transmembrane helix</keyword>